<dbReference type="KEGG" id="aqu:109589167"/>
<organism evidence="1 2">
    <name type="scientific">Amphimedon queenslandica</name>
    <name type="common">Sponge</name>
    <dbReference type="NCBI Taxonomy" id="400682"/>
    <lineage>
        <taxon>Eukaryota</taxon>
        <taxon>Metazoa</taxon>
        <taxon>Porifera</taxon>
        <taxon>Demospongiae</taxon>
        <taxon>Heteroscleromorpha</taxon>
        <taxon>Haplosclerida</taxon>
        <taxon>Niphatidae</taxon>
        <taxon>Amphimedon</taxon>
    </lineage>
</organism>
<evidence type="ECO:0000313" key="1">
    <source>
        <dbReference type="EnsemblMetazoa" id="XP_019860848.1"/>
    </source>
</evidence>
<reference evidence="2" key="1">
    <citation type="journal article" date="2010" name="Nature">
        <title>The Amphimedon queenslandica genome and the evolution of animal complexity.</title>
        <authorList>
            <person name="Srivastava M."/>
            <person name="Simakov O."/>
            <person name="Chapman J."/>
            <person name="Fahey B."/>
            <person name="Gauthier M.E."/>
            <person name="Mitros T."/>
            <person name="Richards G.S."/>
            <person name="Conaco C."/>
            <person name="Dacre M."/>
            <person name="Hellsten U."/>
            <person name="Larroux C."/>
            <person name="Putnam N.H."/>
            <person name="Stanke M."/>
            <person name="Adamska M."/>
            <person name="Darling A."/>
            <person name="Degnan S.M."/>
            <person name="Oakley T.H."/>
            <person name="Plachetzki D.C."/>
            <person name="Zhai Y."/>
            <person name="Adamski M."/>
            <person name="Calcino A."/>
            <person name="Cummins S.F."/>
            <person name="Goodstein D.M."/>
            <person name="Harris C."/>
            <person name="Jackson D.J."/>
            <person name="Leys S.P."/>
            <person name="Shu S."/>
            <person name="Woodcroft B.J."/>
            <person name="Vervoort M."/>
            <person name="Kosik K.S."/>
            <person name="Manning G."/>
            <person name="Degnan B.M."/>
            <person name="Rokhsar D.S."/>
        </authorList>
    </citation>
    <scope>NUCLEOTIDE SEQUENCE [LARGE SCALE GENOMIC DNA]</scope>
</reference>
<protein>
    <submittedName>
        <fullName evidence="1">Uncharacterized protein</fullName>
    </submittedName>
</protein>
<dbReference type="Proteomes" id="UP000007879">
    <property type="component" value="Unassembled WGS sequence"/>
</dbReference>
<dbReference type="RefSeq" id="XP_019860848.1">
    <property type="nucleotide sequence ID" value="XM_020005289.1"/>
</dbReference>
<sequence length="337" mass="38409">MGVTKDFENDKTEKAKTRLSPNYGFNMASPHSLALTKKVYSILKISDAQQKQQAKRSDTETRAMENQFAYFIATRLALKFVYCETRLGAIYASIKGDRREILHSVVERLGFLKAQGQNPSEVDLSNAMLQHGISSLSISHKPPDQLDSLEIIVNMAHELIDMRTIHDEPYSSGNSYSFGDHLIQKFSAAVYLSREPLMTLIEFIKQNIISQNNKLTIRVEDEHEVKVGKDCSEVLTYVFGLAKSGLNGSLSDALPSIIQFMCQTIVTTEPIVDDRIALVILACLRQAQDFTLCRKVHHEYFKRQIFSYKFLFLDLTRFSLLPVLYYFRTAIMDNILQ</sequence>
<proteinExistence type="predicted"/>
<evidence type="ECO:0000313" key="2">
    <source>
        <dbReference type="Proteomes" id="UP000007879"/>
    </source>
</evidence>
<dbReference type="EnsemblMetazoa" id="XM_020005289.1">
    <property type="protein sequence ID" value="XP_019860848.1"/>
    <property type="gene ID" value="LOC109589167"/>
</dbReference>
<name>A0AAN0JVA9_AMPQE</name>
<reference evidence="1" key="2">
    <citation type="submission" date="2024-06" db="UniProtKB">
        <authorList>
            <consortium name="EnsemblMetazoa"/>
        </authorList>
    </citation>
    <scope>IDENTIFICATION</scope>
</reference>
<dbReference type="AlphaFoldDB" id="A0AAN0JVA9"/>
<accession>A0AAN0JVA9</accession>
<dbReference type="GeneID" id="109589167"/>
<keyword evidence="2" id="KW-1185">Reference proteome</keyword>